<reference evidence="2 3" key="1">
    <citation type="submission" date="2022-11" db="EMBL/GenBank/DDBJ databases">
        <title>Whole genome sequence of Eschrichtius robustus ER-17-0199.</title>
        <authorList>
            <person name="Bruniche-Olsen A."/>
            <person name="Black A.N."/>
            <person name="Fields C.J."/>
            <person name="Walden K."/>
            <person name="Dewoody J.A."/>
        </authorList>
    </citation>
    <scope>NUCLEOTIDE SEQUENCE [LARGE SCALE GENOMIC DNA]</scope>
    <source>
        <strain evidence="2">ER-17-0199</strain>
        <tissue evidence="2">Blubber</tissue>
    </source>
</reference>
<dbReference type="EMBL" id="JAIQCJ010000577">
    <property type="protein sequence ID" value="KAJ8795276.1"/>
    <property type="molecule type" value="Genomic_DNA"/>
</dbReference>
<gene>
    <name evidence="2" type="ORF">J1605_018291</name>
</gene>
<evidence type="ECO:0000313" key="3">
    <source>
        <dbReference type="Proteomes" id="UP001159641"/>
    </source>
</evidence>
<proteinExistence type="predicted"/>
<keyword evidence="3" id="KW-1185">Reference proteome</keyword>
<feature type="region of interest" description="Disordered" evidence="1">
    <location>
        <begin position="1"/>
        <end position="56"/>
    </location>
</feature>
<sequence length="146" mass="15264">MAAETGAPGGGGSGMDARLDQETARWLRWDKVKGAGGPGAPGGDAGPPARSPGAAPPFLRRVQVQALPSFPPFRPAGPRWSRRKTEEEDAAAARPRRCGWFVAHLNFVRERLSRDNISHPAGGDCRFESGAASGIGLNAAGLRGLV</sequence>
<name>A0AB34HW96_ESCRO</name>
<organism evidence="2 3">
    <name type="scientific">Eschrichtius robustus</name>
    <name type="common">California gray whale</name>
    <name type="synonym">Eschrichtius gibbosus</name>
    <dbReference type="NCBI Taxonomy" id="9764"/>
    <lineage>
        <taxon>Eukaryota</taxon>
        <taxon>Metazoa</taxon>
        <taxon>Chordata</taxon>
        <taxon>Craniata</taxon>
        <taxon>Vertebrata</taxon>
        <taxon>Euteleostomi</taxon>
        <taxon>Mammalia</taxon>
        <taxon>Eutheria</taxon>
        <taxon>Laurasiatheria</taxon>
        <taxon>Artiodactyla</taxon>
        <taxon>Whippomorpha</taxon>
        <taxon>Cetacea</taxon>
        <taxon>Mysticeti</taxon>
        <taxon>Eschrichtiidae</taxon>
        <taxon>Eschrichtius</taxon>
    </lineage>
</organism>
<comment type="caution">
    <text evidence="2">The sequence shown here is derived from an EMBL/GenBank/DDBJ whole genome shotgun (WGS) entry which is preliminary data.</text>
</comment>
<dbReference type="AlphaFoldDB" id="A0AB34HW96"/>
<feature type="compositionally biased region" description="Gly residues" evidence="1">
    <location>
        <begin position="34"/>
        <end position="45"/>
    </location>
</feature>
<evidence type="ECO:0000256" key="1">
    <source>
        <dbReference type="SAM" id="MobiDB-lite"/>
    </source>
</evidence>
<evidence type="ECO:0000313" key="2">
    <source>
        <dbReference type="EMBL" id="KAJ8795276.1"/>
    </source>
</evidence>
<feature type="compositionally biased region" description="Low complexity" evidence="1">
    <location>
        <begin position="46"/>
        <end position="56"/>
    </location>
</feature>
<dbReference type="Proteomes" id="UP001159641">
    <property type="component" value="Unassembled WGS sequence"/>
</dbReference>
<accession>A0AB34HW96</accession>
<feature type="region of interest" description="Disordered" evidence="1">
    <location>
        <begin position="69"/>
        <end position="93"/>
    </location>
</feature>
<feature type="compositionally biased region" description="Basic and acidic residues" evidence="1">
    <location>
        <begin position="17"/>
        <end position="33"/>
    </location>
</feature>
<protein>
    <submittedName>
        <fullName evidence="2">Uncharacterized protein</fullName>
    </submittedName>
</protein>